<dbReference type="EMBL" id="HACA01013588">
    <property type="protein sequence ID" value="CDW30949.1"/>
    <property type="molecule type" value="Transcribed_RNA"/>
</dbReference>
<dbReference type="AlphaFoldDB" id="A0A0K2TY65"/>
<organism evidence="1">
    <name type="scientific">Lepeophtheirus salmonis</name>
    <name type="common">Salmon louse</name>
    <name type="synonym">Caligus salmonis</name>
    <dbReference type="NCBI Taxonomy" id="72036"/>
    <lineage>
        <taxon>Eukaryota</taxon>
        <taxon>Metazoa</taxon>
        <taxon>Ecdysozoa</taxon>
        <taxon>Arthropoda</taxon>
        <taxon>Crustacea</taxon>
        <taxon>Multicrustacea</taxon>
        <taxon>Hexanauplia</taxon>
        <taxon>Copepoda</taxon>
        <taxon>Siphonostomatoida</taxon>
        <taxon>Caligidae</taxon>
        <taxon>Lepeophtheirus</taxon>
    </lineage>
</organism>
<protein>
    <submittedName>
        <fullName evidence="1">Uncharacterized protein</fullName>
    </submittedName>
</protein>
<sequence length="47" mass="5445">SSLSCPTGKNHREIQAVGWPIKWESKIQQILSSYLSYFYNSWTILAL</sequence>
<evidence type="ECO:0000313" key="1">
    <source>
        <dbReference type="EMBL" id="CDW30949.1"/>
    </source>
</evidence>
<proteinExistence type="predicted"/>
<accession>A0A0K2TY65</accession>
<reference evidence="1" key="1">
    <citation type="submission" date="2014-05" db="EMBL/GenBank/DDBJ databases">
        <authorList>
            <person name="Chronopoulou M."/>
        </authorList>
    </citation>
    <scope>NUCLEOTIDE SEQUENCE</scope>
    <source>
        <tissue evidence="1">Whole organism</tissue>
    </source>
</reference>
<feature type="non-terminal residue" evidence="1">
    <location>
        <position position="1"/>
    </location>
</feature>
<name>A0A0K2TY65_LEPSM</name>